<dbReference type="EMBL" id="JACOFW010000004">
    <property type="protein sequence ID" value="MBC3806849.1"/>
    <property type="molecule type" value="Genomic_DNA"/>
</dbReference>
<dbReference type="RefSeq" id="WP_186921933.1">
    <property type="nucleotide sequence ID" value="NZ_JACOFW010000004.1"/>
</dbReference>
<gene>
    <name evidence="1" type="ORF">H8K52_05740</name>
</gene>
<evidence type="ECO:0000313" key="2">
    <source>
        <dbReference type="Proteomes" id="UP000648257"/>
    </source>
</evidence>
<sequence length="61" mass="6786">MNSSETPQVSPALLKPANKQIAPLRISSQDILQGQPEIEIEHQGMLYRLRCTSLGKLILTK</sequence>
<dbReference type="InterPro" id="IPR019600">
    <property type="entry name" value="Hemin_uptake_protein_HemP"/>
</dbReference>
<keyword evidence="2" id="KW-1185">Reference proteome</keyword>
<proteinExistence type="predicted"/>
<accession>A0ABR6X3D3</accession>
<dbReference type="Pfam" id="PF10636">
    <property type="entry name" value="hemP"/>
    <property type="match status" value="1"/>
</dbReference>
<comment type="caution">
    <text evidence="1">The sequence shown here is derived from an EMBL/GenBank/DDBJ whole genome shotgun (WGS) entry which is preliminary data.</text>
</comment>
<dbReference type="Gene3D" id="2.10.70.10">
    <property type="entry name" value="Complement Module, domain 1"/>
    <property type="match status" value="1"/>
</dbReference>
<protein>
    <submittedName>
        <fullName evidence="1">Hemin uptake protein HemP</fullName>
    </submittedName>
</protein>
<reference evidence="1 2" key="1">
    <citation type="submission" date="2020-08" db="EMBL/GenBank/DDBJ databases">
        <title>Novel species isolated from subtropical streams in China.</title>
        <authorList>
            <person name="Lu H."/>
        </authorList>
    </citation>
    <scope>NUCLEOTIDE SEQUENCE [LARGE SCALE GENOMIC DNA]</scope>
    <source>
        <strain evidence="1 2">KACC 16656</strain>
    </source>
</reference>
<organism evidence="1 2">
    <name type="scientific">Undibacterium seohonense</name>
    <dbReference type="NCBI Taxonomy" id="1344950"/>
    <lineage>
        <taxon>Bacteria</taxon>
        <taxon>Pseudomonadati</taxon>
        <taxon>Pseudomonadota</taxon>
        <taxon>Betaproteobacteria</taxon>
        <taxon>Burkholderiales</taxon>
        <taxon>Oxalobacteraceae</taxon>
        <taxon>Undibacterium</taxon>
    </lineage>
</organism>
<evidence type="ECO:0000313" key="1">
    <source>
        <dbReference type="EMBL" id="MBC3806849.1"/>
    </source>
</evidence>
<dbReference type="Proteomes" id="UP000648257">
    <property type="component" value="Unassembled WGS sequence"/>
</dbReference>
<name>A0ABR6X3D3_9BURK</name>